<keyword evidence="4" id="KW-0732">Signal</keyword>
<feature type="domain" description="Fibronectin type III-like" evidence="8">
    <location>
        <begin position="667"/>
        <end position="736"/>
    </location>
</feature>
<dbReference type="InterPro" id="IPR051915">
    <property type="entry name" value="Cellulose_Degrad_GH3"/>
</dbReference>
<dbReference type="InterPro" id="IPR001764">
    <property type="entry name" value="Glyco_hydro_3_N"/>
</dbReference>
<dbReference type="SMART" id="SM01217">
    <property type="entry name" value="Fn3_like"/>
    <property type="match status" value="1"/>
</dbReference>
<evidence type="ECO:0000256" key="5">
    <source>
        <dbReference type="ARBA" id="ARBA00022801"/>
    </source>
</evidence>
<dbReference type="InterPro" id="IPR036881">
    <property type="entry name" value="Glyco_hydro_3_C_sf"/>
</dbReference>
<dbReference type="InterPro" id="IPR017853">
    <property type="entry name" value="GH"/>
</dbReference>
<dbReference type="GO" id="GO:0008422">
    <property type="term" value="F:beta-glucosidase activity"/>
    <property type="evidence" value="ECO:0007669"/>
    <property type="project" value="UniProtKB-EC"/>
</dbReference>
<evidence type="ECO:0000256" key="2">
    <source>
        <dbReference type="ARBA" id="ARBA00005336"/>
    </source>
</evidence>
<dbReference type="EMBL" id="JARQDV010000004">
    <property type="protein sequence ID" value="MDT2964654.1"/>
    <property type="molecule type" value="Genomic_DNA"/>
</dbReference>
<evidence type="ECO:0000256" key="6">
    <source>
        <dbReference type="ARBA" id="ARBA00023295"/>
    </source>
</evidence>
<evidence type="ECO:0000313" key="10">
    <source>
        <dbReference type="Proteomes" id="UP001268896"/>
    </source>
</evidence>
<dbReference type="PANTHER" id="PTHR30620">
    <property type="entry name" value="PERIPLASMIC BETA-GLUCOSIDASE-RELATED"/>
    <property type="match status" value="1"/>
</dbReference>
<dbReference type="Gene3D" id="2.60.40.10">
    <property type="entry name" value="Immunoglobulins"/>
    <property type="match status" value="1"/>
</dbReference>
<dbReference type="Gene3D" id="3.40.50.1700">
    <property type="entry name" value="Glycoside hydrolase family 3 C-terminal domain"/>
    <property type="match status" value="1"/>
</dbReference>
<evidence type="ECO:0000256" key="7">
    <source>
        <dbReference type="RuleBase" id="RU361161"/>
    </source>
</evidence>
<sequence length="747" mass="82747">MNRKNYARSNNMKNQTLVQLVNQLTLDEKIGQLVQLSGEFFHGSDLSLGPQQKLGIEQQTIDVVGSVLNVTGAQVTRKIQTDYLRKSRHKIPLLFMADIIYGYRTVFPIPLGLGATWNPALIQSAYQAAAQEARAAGAHVTYAPMVDLVRDARWGRCLESTGEDPLLNADFAKAMVEGIQQEKGGTLLGIAACVKHFAAYGAAEGGRDYNTVDMSERKLRQDYLSGYKAAVEAGCKLVMTSFNTYDGIPATANQFLIKQILREEWQFDGVVISDYAAVQELIPHGIATDDREAAKLAIEATNDIDMKTRCYAKELRPLLESGAIDQRLIDDAVYHVLKLKKDLGLFEDPFRGSSEEAEAQILLSEENRKLARKVASEAIVLLQNKQEVLPLTPKKEKILLVGPYGDNQAMIGLWAVHGKTEDVTTLKTALQNTVSEKYVHYEPGCPLLEDDSILGDFGYTASGNSSSAAQQDLWLKEALKAGTEADIILFAMGEHSLQSGEAGSRTDLHLPAVQRAFIKKMTALGKKNILINFSGRPLVLKEETKQMDAILQAWFPGTEGAQAIVDILFGKVNPSGRLSMSFPEDVGQLPLYYNHFNTGRPLNSKTHTGRFVSKYLDCSNEPLFPFGYGLSFGEASYHSLKLSDSTMNETLEAEITIRNNSAYSRLETVQLYIRDHVGSVVRPVKELKKYKKISLSPYEEITVLFTITKEDLFYYQKDLTFGVEPGLFTLFIGKNSAEGEAATFELL</sequence>
<gene>
    <name evidence="9" type="primary">bglX</name>
    <name evidence="9" type="ORF">P7I32_08525</name>
</gene>
<dbReference type="InterPro" id="IPR002772">
    <property type="entry name" value="Glyco_hydro_3_C"/>
</dbReference>
<comment type="caution">
    <text evidence="9">The sequence shown here is derived from an EMBL/GenBank/DDBJ whole genome shotgun (WGS) entry which is preliminary data.</text>
</comment>
<dbReference type="EC" id="3.2.1.21" evidence="3"/>
<evidence type="ECO:0000259" key="8">
    <source>
        <dbReference type="SMART" id="SM01217"/>
    </source>
</evidence>
<dbReference type="AlphaFoldDB" id="A0AAW8UKC2"/>
<evidence type="ECO:0000256" key="3">
    <source>
        <dbReference type="ARBA" id="ARBA00012744"/>
    </source>
</evidence>
<dbReference type="SUPFAM" id="SSF52279">
    <property type="entry name" value="Beta-D-glucan exohydrolase, C-terminal domain"/>
    <property type="match status" value="1"/>
</dbReference>
<dbReference type="Pfam" id="PF01915">
    <property type="entry name" value="Glyco_hydro_3_C"/>
    <property type="match status" value="1"/>
</dbReference>
<proteinExistence type="inferred from homology"/>
<keyword evidence="5 7" id="KW-0378">Hydrolase</keyword>
<comment type="catalytic activity">
    <reaction evidence="1">
        <text>Hydrolysis of terminal, non-reducing beta-D-glucosyl residues with release of beta-D-glucose.</text>
        <dbReference type="EC" id="3.2.1.21"/>
    </reaction>
</comment>
<accession>A0AAW8UKC2</accession>
<dbReference type="Gene3D" id="3.20.20.300">
    <property type="entry name" value="Glycoside hydrolase, family 3, N-terminal domain"/>
    <property type="match status" value="1"/>
</dbReference>
<dbReference type="Proteomes" id="UP001268896">
    <property type="component" value="Unassembled WGS sequence"/>
</dbReference>
<dbReference type="RefSeq" id="WP_271814904.1">
    <property type="nucleotide sequence ID" value="NZ_JAAVMR010000003.1"/>
</dbReference>
<organism evidence="9 10">
    <name type="scientific">Enterococcus casseliflavus</name>
    <name type="common">Enterococcus flavescens</name>
    <dbReference type="NCBI Taxonomy" id="37734"/>
    <lineage>
        <taxon>Bacteria</taxon>
        <taxon>Bacillati</taxon>
        <taxon>Bacillota</taxon>
        <taxon>Bacilli</taxon>
        <taxon>Lactobacillales</taxon>
        <taxon>Enterococcaceae</taxon>
        <taxon>Enterococcus</taxon>
    </lineage>
</organism>
<dbReference type="InterPro" id="IPR036962">
    <property type="entry name" value="Glyco_hydro_3_N_sf"/>
</dbReference>
<dbReference type="SUPFAM" id="SSF51445">
    <property type="entry name" value="(Trans)glycosidases"/>
    <property type="match status" value="1"/>
</dbReference>
<dbReference type="InterPro" id="IPR019800">
    <property type="entry name" value="Glyco_hydro_3_AS"/>
</dbReference>
<protein>
    <recommendedName>
        <fullName evidence="3">beta-glucosidase</fullName>
        <ecNumber evidence="3">3.2.1.21</ecNumber>
    </recommendedName>
</protein>
<dbReference type="PROSITE" id="PS00775">
    <property type="entry name" value="GLYCOSYL_HYDROL_F3"/>
    <property type="match status" value="1"/>
</dbReference>
<comment type="similarity">
    <text evidence="2 7">Belongs to the glycosyl hydrolase 3 family.</text>
</comment>
<dbReference type="PANTHER" id="PTHR30620:SF16">
    <property type="entry name" value="LYSOSOMAL BETA GLUCOSIDASE"/>
    <property type="match status" value="1"/>
</dbReference>
<dbReference type="PRINTS" id="PR00133">
    <property type="entry name" value="GLHYDRLASE3"/>
</dbReference>
<dbReference type="InterPro" id="IPR026891">
    <property type="entry name" value="Fn3-like"/>
</dbReference>
<reference evidence="9" key="1">
    <citation type="submission" date="2023-03" db="EMBL/GenBank/DDBJ databases">
        <authorList>
            <person name="Shen W."/>
            <person name="Cai J."/>
        </authorList>
    </citation>
    <scope>NUCLEOTIDE SEQUENCE</scope>
    <source>
        <strain evidence="9">K72-2</strain>
    </source>
</reference>
<dbReference type="InterPro" id="IPR013783">
    <property type="entry name" value="Ig-like_fold"/>
</dbReference>
<dbReference type="Pfam" id="PF14310">
    <property type="entry name" value="Fn3-like"/>
    <property type="match status" value="1"/>
</dbReference>
<evidence type="ECO:0000256" key="1">
    <source>
        <dbReference type="ARBA" id="ARBA00000448"/>
    </source>
</evidence>
<evidence type="ECO:0000313" key="9">
    <source>
        <dbReference type="EMBL" id="MDT2964654.1"/>
    </source>
</evidence>
<dbReference type="Pfam" id="PF00933">
    <property type="entry name" value="Glyco_hydro_3"/>
    <property type="match status" value="1"/>
</dbReference>
<dbReference type="GO" id="GO:0009251">
    <property type="term" value="P:glucan catabolic process"/>
    <property type="evidence" value="ECO:0007669"/>
    <property type="project" value="TreeGrafter"/>
</dbReference>
<evidence type="ECO:0000256" key="4">
    <source>
        <dbReference type="ARBA" id="ARBA00022729"/>
    </source>
</evidence>
<name>A0AAW8UKC2_ENTCA</name>
<keyword evidence="6 7" id="KW-0326">Glycosidase</keyword>
<dbReference type="NCBIfam" id="NF011678">
    <property type="entry name" value="PRK15098.1"/>
    <property type="match status" value="1"/>
</dbReference>